<dbReference type="SUPFAM" id="SSF52047">
    <property type="entry name" value="RNI-like"/>
    <property type="match status" value="1"/>
</dbReference>
<dbReference type="Proteomes" id="UP000053477">
    <property type="component" value="Unassembled WGS sequence"/>
</dbReference>
<dbReference type="EMBL" id="KQ085894">
    <property type="protein sequence ID" value="KLO18490.1"/>
    <property type="molecule type" value="Genomic_DNA"/>
</dbReference>
<organism evidence="1 2">
    <name type="scientific">Schizopora paradoxa</name>
    <dbReference type="NCBI Taxonomy" id="27342"/>
    <lineage>
        <taxon>Eukaryota</taxon>
        <taxon>Fungi</taxon>
        <taxon>Dikarya</taxon>
        <taxon>Basidiomycota</taxon>
        <taxon>Agaricomycotina</taxon>
        <taxon>Agaricomycetes</taxon>
        <taxon>Hymenochaetales</taxon>
        <taxon>Schizoporaceae</taxon>
        <taxon>Schizopora</taxon>
    </lineage>
</organism>
<name>A0A0H2S2F4_9AGAM</name>
<evidence type="ECO:0000313" key="1">
    <source>
        <dbReference type="EMBL" id="KLO18490.1"/>
    </source>
</evidence>
<accession>A0A0H2S2F4</accession>
<sequence>MARDLLSLIDDLIHSIFNYAVLDDLDNGAFMSLKLSHISQRYRSLLLANPKFWTIIRHGPELRSMDYVDACLERSNGLPLSIVVSVVAPEHDPLIIETHIFMTRIRERAADRCKSIRVYYLPRPSQNSYLRPSSSDTYRWCGMGVFPELQILDIRFPSIPTLFVVGTGIWTQRFKQIPSPFPKLQNLSLRGFAPYCINGYNDLATLNITSSDVGLTRLPQFLESCHALQNLHLTLHMSRSARTQLLPRTFPLASLRDFRFTLLVDGSLEAENRLKHIFSLLVFPNLPTLDIRIEFLDEESWRNQWVEPVDYVSCSVPEVLDFGEYLREIIREDKFPSVETLRISLAARFTTISTYQSAKFSVPVQFLPALRSLSLQSDMLLSPDVDQGGNEGRRGGDLRVNLDARLLIEKLWLERINGTLDS</sequence>
<dbReference type="AlphaFoldDB" id="A0A0H2S2F4"/>
<proteinExistence type="predicted"/>
<evidence type="ECO:0000313" key="2">
    <source>
        <dbReference type="Proteomes" id="UP000053477"/>
    </source>
</evidence>
<dbReference type="InterPro" id="IPR032675">
    <property type="entry name" value="LRR_dom_sf"/>
</dbReference>
<dbReference type="Gene3D" id="3.80.10.10">
    <property type="entry name" value="Ribonuclease Inhibitor"/>
    <property type="match status" value="1"/>
</dbReference>
<protein>
    <recommendedName>
        <fullName evidence="3">F-box domain-containing protein</fullName>
    </recommendedName>
</protein>
<dbReference type="InParanoid" id="A0A0H2S2F4"/>
<evidence type="ECO:0008006" key="3">
    <source>
        <dbReference type="Google" id="ProtNLM"/>
    </source>
</evidence>
<reference evidence="1 2" key="1">
    <citation type="submission" date="2015-04" db="EMBL/GenBank/DDBJ databases">
        <title>Complete genome sequence of Schizopora paradoxa KUC8140, a cosmopolitan wood degrader in East Asia.</title>
        <authorList>
            <consortium name="DOE Joint Genome Institute"/>
            <person name="Min B."/>
            <person name="Park H."/>
            <person name="Jang Y."/>
            <person name="Kim J.-J."/>
            <person name="Kim K.H."/>
            <person name="Pangilinan J."/>
            <person name="Lipzen A."/>
            <person name="Riley R."/>
            <person name="Grigoriev I.V."/>
            <person name="Spatafora J.W."/>
            <person name="Choi I.-G."/>
        </authorList>
    </citation>
    <scope>NUCLEOTIDE SEQUENCE [LARGE SCALE GENOMIC DNA]</scope>
    <source>
        <strain evidence="1 2">KUC8140</strain>
    </source>
</reference>
<gene>
    <name evidence="1" type="ORF">SCHPADRAFT_886198</name>
</gene>
<keyword evidence="2" id="KW-1185">Reference proteome</keyword>